<accession>A0A0T5XEB3</accession>
<dbReference type="Proteomes" id="UP000005273">
    <property type="component" value="Unassembled WGS sequence"/>
</dbReference>
<keyword evidence="5" id="KW-1185">Reference proteome</keyword>
<evidence type="ECO:0000313" key="4">
    <source>
        <dbReference type="EMBL" id="KRT36270.1"/>
    </source>
</evidence>
<keyword evidence="2" id="KW-0813">Transport</keyword>
<sequence length="112" mass="12809">MQRRTHPIAAVGDYESVLPFQAIGLKQFVIDDPNDDKKFREILIDIINKQYAICLITEDIYEKFDSIIDELTRDNMLSVIPVPTLKYSTGFGSTQIKNWVEKAVGIDIFANK</sequence>
<dbReference type="eggNOG" id="COG1436">
    <property type="taxonomic scope" value="Bacteria"/>
</dbReference>
<dbReference type="RefSeq" id="WP_009201038.1">
    <property type="nucleotide sequence ID" value="NZ_ACJX03000001.1"/>
</dbReference>
<proteinExistence type="inferred from homology"/>
<protein>
    <submittedName>
        <fullName evidence="4">ATP synthase, subunit F</fullName>
    </submittedName>
</protein>
<reference evidence="5" key="1">
    <citation type="submission" date="2012-09" db="EMBL/GenBank/DDBJ databases">
        <authorList>
            <person name="Weinstock G."/>
            <person name="Sodergren E."/>
            <person name="Clifton S."/>
            <person name="Fulton L."/>
            <person name="Fulton B."/>
            <person name="Courtney L."/>
            <person name="Fronick C."/>
            <person name="Harrison M."/>
            <person name="Strong C."/>
            <person name="Farmer C."/>
            <person name="Delehaunty K."/>
            <person name="Markovic C."/>
            <person name="Hall O."/>
            <person name="Minx P."/>
            <person name="Tomlinson C."/>
            <person name="Mitreva M."/>
            <person name="Nelson J."/>
            <person name="Hou S."/>
            <person name="Wollam A."/>
            <person name="Pepin K.H."/>
            <person name="Johnson M."/>
            <person name="Bhonagiri V."/>
            <person name="Nash W.E."/>
            <person name="Suruliraj S."/>
            <person name="Warren W."/>
            <person name="Chinwalla A."/>
            <person name="Mardis E.R."/>
            <person name="Wilson R.K."/>
        </authorList>
    </citation>
    <scope>NUCLEOTIDE SEQUENCE [LARGE SCALE GENOMIC DNA]</scope>
    <source>
        <strain evidence="5">OS1</strain>
    </source>
</reference>
<dbReference type="GO" id="GO:0046961">
    <property type="term" value="F:proton-transporting ATPase activity, rotational mechanism"/>
    <property type="evidence" value="ECO:0007669"/>
    <property type="project" value="InterPro"/>
</dbReference>
<gene>
    <name evidence="4" type="ORF">HMPREF1705_03542</name>
</gene>
<name>A0A0T5XEB3_9BACT</name>
<dbReference type="InterPro" id="IPR008218">
    <property type="entry name" value="ATPase_V1-cplx_f_g_su"/>
</dbReference>
<dbReference type="InterPro" id="IPR036906">
    <property type="entry name" value="ATPase_V1_fsu_sf"/>
</dbReference>
<comment type="caution">
    <text evidence="4">The sequence shown here is derived from an EMBL/GenBank/DDBJ whole genome shotgun (WGS) entry which is preliminary data.</text>
</comment>
<dbReference type="EMBL" id="ACJX03000001">
    <property type="protein sequence ID" value="KRT36270.1"/>
    <property type="molecule type" value="Genomic_DNA"/>
</dbReference>
<evidence type="ECO:0000256" key="3">
    <source>
        <dbReference type="ARBA" id="ARBA00023065"/>
    </source>
</evidence>
<dbReference type="Pfam" id="PF01990">
    <property type="entry name" value="ATP-synt_F"/>
    <property type="match status" value="1"/>
</dbReference>
<evidence type="ECO:0000313" key="5">
    <source>
        <dbReference type="Proteomes" id="UP000005273"/>
    </source>
</evidence>
<evidence type="ECO:0000256" key="2">
    <source>
        <dbReference type="ARBA" id="ARBA00022448"/>
    </source>
</evidence>
<dbReference type="STRING" id="592015.HMPREF1705_03542"/>
<dbReference type="AlphaFoldDB" id="A0A0T5XEB3"/>
<evidence type="ECO:0000256" key="1">
    <source>
        <dbReference type="ARBA" id="ARBA00010148"/>
    </source>
</evidence>
<dbReference type="SUPFAM" id="SSF159468">
    <property type="entry name" value="AtpF-like"/>
    <property type="match status" value="1"/>
</dbReference>
<comment type="similarity">
    <text evidence="1">Belongs to the V-ATPase F subunit family.</text>
</comment>
<dbReference type="OrthoDB" id="5311at2"/>
<keyword evidence="3" id="KW-0406">Ion transport</keyword>
<organism evidence="4 5">
    <name type="scientific">Acetomicrobium hydrogeniformans ATCC BAA-1850</name>
    <dbReference type="NCBI Taxonomy" id="592015"/>
    <lineage>
        <taxon>Bacteria</taxon>
        <taxon>Thermotogati</taxon>
        <taxon>Synergistota</taxon>
        <taxon>Synergistia</taxon>
        <taxon>Synergistales</taxon>
        <taxon>Acetomicrobiaceae</taxon>
        <taxon>Acetomicrobium</taxon>
    </lineage>
</organism>
<dbReference type="Gene3D" id="3.40.50.10580">
    <property type="entry name" value="ATPase, V1 complex, subunit F"/>
    <property type="match status" value="1"/>
</dbReference>